<evidence type="ECO:0000259" key="3">
    <source>
        <dbReference type="PROSITE" id="PS51387"/>
    </source>
</evidence>
<dbReference type="InterPro" id="IPR016164">
    <property type="entry name" value="FAD-linked_Oxase-like_C"/>
</dbReference>
<reference evidence="4 5" key="1">
    <citation type="submission" date="2020-08" db="EMBL/GenBank/DDBJ databases">
        <title>Sequencing the genomes of 1000 actinobacteria strains.</title>
        <authorList>
            <person name="Klenk H.-P."/>
        </authorList>
    </citation>
    <scope>NUCLEOTIDE SEQUENCE [LARGE SCALE GENOMIC DNA]</scope>
    <source>
        <strain evidence="4 5">DSM 105369</strain>
    </source>
</reference>
<evidence type="ECO:0000256" key="2">
    <source>
        <dbReference type="ARBA" id="ARBA00022827"/>
    </source>
</evidence>
<dbReference type="SUPFAM" id="SSF56176">
    <property type="entry name" value="FAD-binding/transporter-associated domain-like"/>
    <property type="match status" value="1"/>
</dbReference>
<dbReference type="PROSITE" id="PS51387">
    <property type="entry name" value="FAD_PCMH"/>
    <property type="match status" value="1"/>
</dbReference>
<proteinExistence type="predicted"/>
<keyword evidence="1" id="KW-0285">Flavoprotein</keyword>
<accession>A0A839N002</accession>
<gene>
    <name evidence="4" type="ORF">FHU39_001002</name>
</gene>
<keyword evidence="2" id="KW-0274">FAD</keyword>
<organism evidence="4 5">
    <name type="scientific">Flexivirga oryzae</name>
    <dbReference type="NCBI Taxonomy" id="1794944"/>
    <lineage>
        <taxon>Bacteria</taxon>
        <taxon>Bacillati</taxon>
        <taxon>Actinomycetota</taxon>
        <taxon>Actinomycetes</taxon>
        <taxon>Micrococcales</taxon>
        <taxon>Dermacoccaceae</taxon>
        <taxon>Flexivirga</taxon>
    </lineage>
</organism>
<dbReference type="GO" id="GO:0003824">
    <property type="term" value="F:catalytic activity"/>
    <property type="evidence" value="ECO:0007669"/>
    <property type="project" value="InterPro"/>
</dbReference>
<protein>
    <submittedName>
        <fullName evidence="4">Glycolate oxidase FAD binding subunit</fullName>
    </submittedName>
</protein>
<dbReference type="RefSeq" id="WP_183319341.1">
    <property type="nucleotide sequence ID" value="NZ_JACHVQ010000001.1"/>
</dbReference>
<sequence length="406" mass="41919">MDLLSALQDREVQVRAGAADDAVDDHIPGCVARPVGTGQVATVLREAHSRGAVVVVRGHGSKLTFGGVGVAPDLLLDLSGCGRLLEHQPGDLIVRVEAGMPLAALQDAVRGSSQRLGIDEPVPGSTVGGLIATNTSGPRRLHTGTARDLLIGATVVLAEGTVAHSGGKVVKNVAGYDLGKLMVGSLGTLAVVTEATFRLHPIPAQGAWVSTTVEAADLEQLLARLCDTQLAPSALEIDWPTEGSITVAMLLEGTTDGVPARIEAARAEFGVPAAVDDALDWPWHLPAATDGSETLLKLTSRLGAVAELASAAHDLGLHVRGAAGSGVLYAGVPASTGVDDLDRMVQDLRARAGRQGGAVVVLTAPLEIRRNVDVWGPVNGLPVMQRLKQEFDPGQQLAPGRFVGDI</sequence>
<dbReference type="Proteomes" id="UP000559182">
    <property type="component" value="Unassembled WGS sequence"/>
</dbReference>
<dbReference type="PANTHER" id="PTHR11748:SF103">
    <property type="entry name" value="GLYCOLATE OXIDASE SUBUNIT GLCE"/>
    <property type="match status" value="1"/>
</dbReference>
<dbReference type="GO" id="GO:0071949">
    <property type="term" value="F:FAD binding"/>
    <property type="evidence" value="ECO:0007669"/>
    <property type="project" value="InterPro"/>
</dbReference>
<keyword evidence="5" id="KW-1185">Reference proteome</keyword>
<evidence type="ECO:0000313" key="4">
    <source>
        <dbReference type="EMBL" id="MBB2891018.1"/>
    </source>
</evidence>
<evidence type="ECO:0000256" key="1">
    <source>
        <dbReference type="ARBA" id="ARBA00022630"/>
    </source>
</evidence>
<dbReference type="SUPFAM" id="SSF55103">
    <property type="entry name" value="FAD-linked oxidases, C-terminal domain"/>
    <property type="match status" value="1"/>
</dbReference>
<dbReference type="PANTHER" id="PTHR11748">
    <property type="entry name" value="D-LACTATE DEHYDROGENASE"/>
    <property type="match status" value="1"/>
</dbReference>
<dbReference type="EMBL" id="JACHVQ010000001">
    <property type="protein sequence ID" value="MBB2891018.1"/>
    <property type="molecule type" value="Genomic_DNA"/>
</dbReference>
<evidence type="ECO:0000313" key="5">
    <source>
        <dbReference type="Proteomes" id="UP000559182"/>
    </source>
</evidence>
<dbReference type="InterPro" id="IPR006094">
    <property type="entry name" value="Oxid_FAD_bind_N"/>
</dbReference>
<dbReference type="InterPro" id="IPR036318">
    <property type="entry name" value="FAD-bd_PCMH-like_sf"/>
</dbReference>
<dbReference type="InterPro" id="IPR016166">
    <property type="entry name" value="FAD-bd_PCMH"/>
</dbReference>
<dbReference type="InterPro" id="IPR016169">
    <property type="entry name" value="FAD-bd_PCMH_sub2"/>
</dbReference>
<dbReference type="AlphaFoldDB" id="A0A839N002"/>
<comment type="caution">
    <text evidence="4">The sequence shown here is derived from an EMBL/GenBank/DDBJ whole genome shotgun (WGS) entry which is preliminary data.</text>
</comment>
<dbReference type="Gene3D" id="3.30.465.10">
    <property type="match status" value="1"/>
</dbReference>
<feature type="domain" description="FAD-binding PCMH-type" evidence="3">
    <location>
        <begin position="24"/>
        <end position="202"/>
    </location>
</feature>
<name>A0A839N002_9MICO</name>
<dbReference type="Pfam" id="PF01565">
    <property type="entry name" value="FAD_binding_4"/>
    <property type="match status" value="1"/>
</dbReference>